<dbReference type="Pfam" id="PF00501">
    <property type="entry name" value="AMP-binding"/>
    <property type="match status" value="1"/>
</dbReference>
<accession>A0A1M7R461</accession>
<organism evidence="5 6">
    <name type="scientific">Cryptosporangium aurantiacum</name>
    <dbReference type="NCBI Taxonomy" id="134849"/>
    <lineage>
        <taxon>Bacteria</taxon>
        <taxon>Bacillati</taxon>
        <taxon>Actinomycetota</taxon>
        <taxon>Actinomycetes</taxon>
        <taxon>Cryptosporangiales</taxon>
        <taxon>Cryptosporangiaceae</taxon>
        <taxon>Cryptosporangium</taxon>
    </lineage>
</organism>
<dbReference type="PANTHER" id="PTHR43201:SF5">
    <property type="entry name" value="MEDIUM-CHAIN ACYL-COA LIGASE ACSF2, MITOCHONDRIAL"/>
    <property type="match status" value="1"/>
</dbReference>
<protein>
    <submittedName>
        <fullName evidence="5">Acyl-CoA synthetase (AMP-forming)/AMP-acid ligase II</fullName>
    </submittedName>
</protein>
<dbReference type="InterPro" id="IPR042099">
    <property type="entry name" value="ANL_N_sf"/>
</dbReference>
<dbReference type="InterPro" id="IPR025110">
    <property type="entry name" value="AMP-bd_C"/>
</dbReference>
<dbReference type="FunFam" id="3.30.300.30:FF:000008">
    <property type="entry name" value="2,3-dihydroxybenzoate-AMP ligase"/>
    <property type="match status" value="1"/>
</dbReference>
<dbReference type="STRING" id="134849.SAMN05443668_106373"/>
<dbReference type="InterPro" id="IPR000873">
    <property type="entry name" value="AMP-dep_synth/lig_dom"/>
</dbReference>
<dbReference type="Pfam" id="PF13193">
    <property type="entry name" value="AMP-binding_C"/>
    <property type="match status" value="1"/>
</dbReference>
<dbReference type="OrthoDB" id="9803968at2"/>
<comment type="similarity">
    <text evidence="1">Belongs to the ATP-dependent AMP-binding enzyme family.</text>
</comment>
<keyword evidence="2 5" id="KW-0436">Ligase</keyword>
<dbReference type="RefSeq" id="WP_073259816.1">
    <property type="nucleotide sequence ID" value="NZ_FRCS01000006.1"/>
</dbReference>
<dbReference type="GO" id="GO:0006631">
    <property type="term" value="P:fatty acid metabolic process"/>
    <property type="evidence" value="ECO:0007669"/>
    <property type="project" value="TreeGrafter"/>
</dbReference>
<evidence type="ECO:0000256" key="2">
    <source>
        <dbReference type="ARBA" id="ARBA00022598"/>
    </source>
</evidence>
<evidence type="ECO:0000313" key="6">
    <source>
        <dbReference type="Proteomes" id="UP000184440"/>
    </source>
</evidence>
<dbReference type="EMBL" id="FRCS01000006">
    <property type="protein sequence ID" value="SHN39851.1"/>
    <property type="molecule type" value="Genomic_DNA"/>
</dbReference>
<evidence type="ECO:0000256" key="1">
    <source>
        <dbReference type="ARBA" id="ARBA00006432"/>
    </source>
</evidence>
<evidence type="ECO:0000259" key="4">
    <source>
        <dbReference type="Pfam" id="PF13193"/>
    </source>
</evidence>
<feature type="domain" description="AMP-dependent synthetase/ligase" evidence="3">
    <location>
        <begin position="20"/>
        <end position="373"/>
    </location>
</feature>
<dbReference type="SUPFAM" id="SSF56801">
    <property type="entry name" value="Acetyl-CoA synthetase-like"/>
    <property type="match status" value="1"/>
</dbReference>
<dbReference type="Proteomes" id="UP000184440">
    <property type="component" value="Unassembled WGS sequence"/>
</dbReference>
<proteinExistence type="inferred from homology"/>
<dbReference type="Gene3D" id="3.30.300.30">
    <property type="match status" value="1"/>
</dbReference>
<dbReference type="AlphaFoldDB" id="A0A1M7R461"/>
<dbReference type="GO" id="GO:0031956">
    <property type="term" value="F:medium-chain fatty acid-CoA ligase activity"/>
    <property type="evidence" value="ECO:0007669"/>
    <property type="project" value="TreeGrafter"/>
</dbReference>
<evidence type="ECO:0000313" key="5">
    <source>
        <dbReference type="EMBL" id="SHN39851.1"/>
    </source>
</evidence>
<dbReference type="InterPro" id="IPR045851">
    <property type="entry name" value="AMP-bd_C_sf"/>
</dbReference>
<keyword evidence="6" id="KW-1185">Reference proteome</keyword>
<reference evidence="5 6" key="1">
    <citation type="submission" date="2016-11" db="EMBL/GenBank/DDBJ databases">
        <authorList>
            <person name="Jaros S."/>
            <person name="Januszkiewicz K."/>
            <person name="Wedrychowicz H."/>
        </authorList>
    </citation>
    <scope>NUCLEOTIDE SEQUENCE [LARGE SCALE GENOMIC DNA]</scope>
    <source>
        <strain evidence="5 6">DSM 46144</strain>
    </source>
</reference>
<feature type="domain" description="AMP-binding enzyme C-terminal" evidence="4">
    <location>
        <begin position="424"/>
        <end position="500"/>
    </location>
</feature>
<name>A0A1M7R461_9ACTN</name>
<sequence length="514" mass="54274">MPTVSDDGTLAGQIVRGAETHGTVEIVFDGPRGSRRATVAELVADAERVAGGLQARGVGPGDVVAVQLGSVYEGAVAQAAVALCGAVLLPVVLIYGPRELGFILRQSGAVALVLPGEVKGRRHAATVLGALERPPSLRTVVVVGSTAGVDGAIAFDDLNGALARPTLRPDQRALLVYTSGTTADPKGVQHSHRTLLGEIFSPILQRRLRQLALFPAGHVAGLLGLMRILVHGWPTVVLETWDPGRAAALVDEFALTYGVGAPVQLAGLLDQQARGAATLATLEEFMTGAANVPPALISRAERAGLPAYRCYGSSEHPTISTGVRNDPLTKRANTDGRIIAGSEIRLVDDEGNDVPDGAEGEIASRGPELFLGYTDPALDRDAFLPGRWFRTGDVGRLDGDGYLTITDRKKDIIIRGGENISSKEVEDVLAEHPAVLDVAAVGLPDERMGERVCAVVVLGTGQSLDLDQVREHFAASGLAKQKTPERVEVVTELPRTPAGKVQKYLLRRELTQPR</sequence>
<gene>
    <name evidence="5" type="ORF">SAMN05443668_106373</name>
</gene>
<dbReference type="PANTHER" id="PTHR43201">
    <property type="entry name" value="ACYL-COA SYNTHETASE"/>
    <property type="match status" value="1"/>
</dbReference>
<dbReference type="Gene3D" id="3.40.50.12780">
    <property type="entry name" value="N-terminal domain of ligase-like"/>
    <property type="match status" value="1"/>
</dbReference>
<evidence type="ECO:0000259" key="3">
    <source>
        <dbReference type="Pfam" id="PF00501"/>
    </source>
</evidence>